<evidence type="ECO:0000256" key="1">
    <source>
        <dbReference type="SAM" id="Phobius"/>
    </source>
</evidence>
<name>A0A501XSY1_9SPHN</name>
<reference evidence="2 3" key="1">
    <citation type="submission" date="2019-06" db="EMBL/GenBank/DDBJ databases">
        <authorList>
            <person name="Lee I."/>
            <person name="Jang G.I."/>
            <person name="Hwang C.Y."/>
        </authorList>
    </citation>
    <scope>NUCLEOTIDE SEQUENCE [LARGE SCALE GENOMIC DNA]</scope>
    <source>
        <strain evidence="2 3">PAMC 28131</strain>
    </source>
</reference>
<dbReference type="AlphaFoldDB" id="A0A501XSY1"/>
<keyword evidence="1" id="KW-1133">Transmembrane helix</keyword>
<protein>
    <recommendedName>
        <fullName evidence="4">DUF883 family protein</fullName>
    </recommendedName>
</protein>
<organism evidence="2 3">
    <name type="scientific">Sandaracinobacter neustonicus</name>
    <dbReference type="NCBI Taxonomy" id="1715348"/>
    <lineage>
        <taxon>Bacteria</taxon>
        <taxon>Pseudomonadati</taxon>
        <taxon>Pseudomonadota</taxon>
        <taxon>Alphaproteobacteria</taxon>
        <taxon>Sphingomonadales</taxon>
        <taxon>Sphingosinicellaceae</taxon>
        <taxon>Sandaracinobacter</taxon>
    </lineage>
</organism>
<feature type="transmembrane region" description="Helical" evidence="1">
    <location>
        <begin position="132"/>
        <end position="149"/>
    </location>
</feature>
<keyword evidence="3" id="KW-1185">Reference proteome</keyword>
<evidence type="ECO:0000313" key="2">
    <source>
        <dbReference type="EMBL" id="TPE63680.1"/>
    </source>
</evidence>
<dbReference type="RefSeq" id="WP_140926686.1">
    <property type="nucleotide sequence ID" value="NZ_VFSU01000011.1"/>
</dbReference>
<sequence>MATNGKTITDVADDVAGKAKRASKKAADTASEIFVDVKDETAEIFEKAGAGAKSAASSGKDYAADGLAGIADAARQVAGKLSDSPADSGNAKAAEFARKAADSIDRFSSKLREKEVEEIAEDARSAVRNNPAIAVGAAAVIGFALARFLKGSGGRDA</sequence>
<evidence type="ECO:0008006" key="4">
    <source>
        <dbReference type="Google" id="ProtNLM"/>
    </source>
</evidence>
<dbReference type="EMBL" id="VFSU01000011">
    <property type="protein sequence ID" value="TPE63680.1"/>
    <property type="molecule type" value="Genomic_DNA"/>
</dbReference>
<keyword evidence="1" id="KW-0812">Transmembrane</keyword>
<comment type="caution">
    <text evidence="2">The sequence shown here is derived from an EMBL/GenBank/DDBJ whole genome shotgun (WGS) entry which is preliminary data.</text>
</comment>
<evidence type="ECO:0000313" key="3">
    <source>
        <dbReference type="Proteomes" id="UP000319897"/>
    </source>
</evidence>
<proteinExistence type="predicted"/>
<accession>A0A501XSY1</accession>
<keyword evidence="1" id="KW-0472">Membrane</keyword>
<gene>
    <name evidence="2" type="ORF">FJQ54_02145</name>
</gene>
<dbReference type="Proteomes" id="UP000319897">
    <property type="component" value="Unassembled WGS sequence"/>
</dbReference>